<evidence type="ECO:0000313" key="2">
    <source>
        <dbReference type="Proteomes" id="UP000306985"/>
    </source>
</evidence>
<dbReference type="AlphaFoldDB" id="A0A4U6QMG7"/>
<comment type="caution">
    <text evidence="1">The sequence shown here is derived from an EMBL/GenBank/DDBJ whole genome shotgun (WGS) entry which is preliminary data.</text>
</comment>
<name>A0A4U6QMG7_9ACTN</name>
<protein>
    <recommendedName>
        <fullName evidence="3">HEPN domain-containing protein</fullName>
    </recommendedName>
</protein>
<dbReference type="EMBL" id="SZZH01000001">
    <property type="protein sequence ID" value="TKV61611.1"/>
    <property type="molecule type" value="Genomic_DNA"/>
</dbReference>
<evidence type="ECO:0000313" key="1">
    <source>
        <dbReference type="EMBL" id="TKV61611.1"/>
    </source>
</evidence>
<evidence type="ECO:0008006" key="3">
    <source>
        <dbReference type="Google" id="ProtNLM"/>
    </source>
</evidence>
<dbReference type="Proteomes" id="UP000306985">
    <property type="component" value="Unassembled WGS sequence"/>
</dbReference>
<accession>A0A4U6QMG7</accession>
<sequence>MTLSASLTDVTNLNVRQDELLKQALRCAEHELYRAAHVMAWAAYVDCLQQKLASDGLVKLRKLRTKWIFSHLNDLVEKFTEFALLEASRDLRLLSKADFKALSGDLSRRNECAHPSDYLPGLNETLGYVSGLVQRIRNLSAKGY</sequence>
<reference evidence="1 2" key="1">
    <citation type="submission" date="2019-05" db="EMBL/GenBank/DDBJ databases">
        <title>Nakamurella sp. N5BH11, whole genome shotgun sequence.</title>
        <authorList>
            <person name="Tuo L."/>
        </authorList>
    </citation>
    <scope>NUCLEOTIDE SEQUENCE [LARGE SCALE GENOMIC DNA]</scope>
    <source>
        <strain evidence="1 2">N5BH11</strain>
    </source>
</reference>
<gene>
    <name evidence="1" type="ORF">FDO65_08635</name>
</gene>
<organism evidence="1 2">
    <name type="scientific">Nakamurella flava</name>
    <dbReference type="NCBI Taxonomy" id="2576308"/>
    <lineage>
        <taxon>Bacteria</taxon>
        <taxon>Bacillati</taxon>
        <taxon>Actinomycetota</taxon>
        <taxon>Actinomycetes</taxon>
        <taxon>Nakamurellales</taxon>
        <taxon>Nakamurellaceae</taxon>
        <taxon>Nakamurella</taxon>
    </lineage>
</organism>
<dbReference type="RefSeq" id="WP_137448916.1">
    <property type="nucleotide sequence ID" value="NZ_SZZH01000001.1"/>
</dbReference>
<proteinExistence type="predicted"/>
<dbReference type="OrthoDB" id="3837855at2"/>
<keyword evidence="2" id="KW-1185">Reference proteome</keyword>